<comment type="caution">
    <text evidence="2">The sequence shown here is derived from an EMBL/GenBank/DDBJ whole genome shotgun (WGS) entry which is preliminary data.</text>
</comment>
<feature type="compositionally biased region" description="Basic and acidic residues" evidence="1">
    <location>
        <begin position="476"/>
        <end position="485"/>
    </location>
</feature>
<dbReference type="AlphaFoldDB" id="A0A5Q4C1S1"/>
<proteinExistence type="predicted"/>
<evidence type="ECO:0000313" key="3">
    <source>
        <dbReference type="Proteomes" id="UP000326340"/>
    </source>
</evidence>
<evidence type="ECO:0000313" key="2">
    <source>
        <dbReference type="EMBL" id="TQN73268.1"/>
    </source>
</evidence>
<evidence type="ECO:0000256" key="1">
    <source>
        <dbReference type="SAM" id="MobiDB-lite"/>
    </source>
</evidence>
<feature type="region of interest" description="Disordered" evidence="1">
    <location>
        <begin position="453"/>
        <end position="485"/>
    </location>
</feature>
<dbReference type="OrthoDB" id="4849506at2759"/>
<dbReference type="EMBL" id="PUHP01000108">
    <property type="protein sequence ID" value="TQN73268.1"/>
    <property type="molecule type" value="Genomic_DNA"/>
</dbReference>
<dbReference type="Proteomes" id="UP000326340">
    <property type="component" value="Unassembled WGS sequence"/>
</dbReference>
<organism evidence="2 3">
    <name type="scientific">Colletotrichum shisoi</name>
    <dbReference type="NCBI Taxonomy" id="2078593"/>
    <lineage>
        <taxon>Eukaryota</taxon>
        <taxon>Fungi</taxon>
        <taxon>Dikarya</taxon>
        <taxon>Ascomycota</taxon>
        <taxon>Pezizomycotina</taxon>
        <taxon>Sordariomycetes</taxon>
        <taxon>Hypocreomycetidae</taxon>
        <taxon>Glomerellales</taxon>
        <taxon>Glomerellaceae</taxon>
        <taxon>Colletotrichum</taxon>
        <taxon>Colletotrichum destructivum species complex</taxon>
    </lineage>
</organism>
<gene>
    <name evidence="2" type="ORF">CSHISOI_02219</name>
</gene>
<sequence>MEDIHPRAGSDTGSNRVVQPHEMWAITINCDTKAVAKKPNGDFHEVPVPKGTIGYGMCVRADKPEHLMVQLIDPRRNIHQVSVPSRDVNNGARHTGIARANDPAAFDRRVWLCYKVTNPEGRRMSLFRTRSKVNNDRGKHIFSVKFSMSRTDENVSCFWWFSHTFEIDSPPPVGTPLVVIIESMDDGKPHQTPWFLGPRHGAWDNFHELHSFSLRVEWYDKDTDKWYGLAYQQHQCFGRKKFVSPFDNKYGFVGGDLSYNYPWMYATRILQFIHNRQYDNPPEYMGKFSSADVKTVIWDHMAQCVRYITRDERSVCEPPKRVTFAENWNAVTKAWPSVYVGKKPPMSGRKCALSWCLTLQKLPNNKTANWWPIKGEDIDPAEIDTSEHSAEEVAEHTCWMCWVIYRRPCVWIGKEEFHKTYHTDGRNKMYSLPTYPLLGPSLNKKPQVLEIQSRGPQDDFYDLKGGLNKEEDEEVKEGKGIDIDA</sequence>
<keyword evidence="3" id="KW-1185">Reference proteome</keyword>
<protein>
    <submittedName>
        <fullName evidence="2">Uncharacterized protein</fullName>
    </submittedName>
</protein>
<name>A0A5Q4C1S1_9PEZI</name>
<accession>A0A5Q4C1S1</accession>
<reference evidence="2 3" key="1">
    <citation type="journal article" date="2019" name="Sci. Rep.">
        <title>Colletotrichum shisoi sp. nov., an anthracnose pathogen of Perilla frutescens in Japan: molecular phylogenetic, morphological and genomic evidence.</title>
        <authorList>
            <person name="Gan P."/>
            <person name="Tsushima A."/>
            <person name="Hiroyama R."/>
            <person name="Narusaka M."/>
            <person name="Takano Y."/>
            <person name="Narusaka Y."/>
            <person name="Kawaradani M."/>
            <person name="Damm U."/>
            <person name="Shirasu K."/>
        </authorList>
    </citation>
    <scope>NUCLEOTIDE SEQUENCE [LARGE SCALE GENOMIC DNA]</scope>
    <source>
        <strain evidence="2 3">PG-2018a</strain>
    </source>
</reference>